<keyword evidence="2" id="KW-0472">Membrane</keyword>
<feature type="transmembrane region" description="Helical" evidence="2">
    <location>
        <begin position="28"/>
        <end position="49"/>
    </location>
</feature>
<keyword evidence="3" id="KW-0150">Chloroplast</keyword>
<reference evidence="3" key="1">
    <citation type="journal article" date="2014" name="BMC Evol. Biol.">
        <title>Chloroplast phylogenomic analysis resolves deep-level relationships within the green algal class Trebouxiophyceae.</title>
        <authorList>
            <person name="Lemieux C."/>
            <person name="Otis C."/>
            <person name="Turmel M."/>
        </authorList>
    </citation>
    <scope>NUCLEOTIDE SEQUENCE</scope>
</reference>
<keyword evidence="3" id="KW-0934">Plastid</keyword>
<keyword evidence="2" id="KW-0812">Transmembrane</keyword>
<evidence type="ECO:0000313" key="3">
    <source>
        <dbReference type="EMBL" id="AIT93621.1"/>
    </source>
</evidence>
<evidence type="ECO:0000256" key="2">
    <source>
        <dbReference type="SAM" id="Phobius"/>
    </source>
</evidence>
<geneLocation type="chloroplast" evidence="3"/>
<dbReference type="InterPro" id="IPR007572">
    <property type="entry name" value="Uncharacterised_Ycf20"/>
</dbReference>
<gene>
    <name evidence="3" type="primary">ycf20</name>
</gene>
<sequence>MLETRLSRLLQKSISYGVKRIQFLQKNLTLLLCLVFIGFLTGNVFGTFLNSLRPYLPWDGWIVIILVFSIEVCNYATYQQTNRHFLFFLIHPKILQKNIWKFFNFFKLGLMVGFFIDAFKVGS</sequence>
<comment type="similarity">
    <text evidence="1">Belongs to the ycf20 family.</text>
</comment>
<dbReference type="GeneID" id="22158629"/>
<keyword evidence="2" id="KW-1133">Transmembrane helix</keyword>
<dbReference type="RefSeq" id="YP_009104990.1">
    <property type="nucleotide sequence ID" value="NC_025526.1"/>
</dbReference>
<dbReference type="AlphaFoldDB" id="A0A097KKA5"/>
<feature type="transmembrane region" description="Helical" evidence="2">
    <location>
        <begin position="99"/>
        <end position="119"/>
    </location>
</feature>
<evidence type="ECO:0000256" key="1">
    <source>
        <dbReference type="ARBA" id="ARBA00009846"/>
    </source>
</evidence>
<name>A0A097KKA5_9CHLO</name>
<dbReference type="Pfam" id="PF04483">
    <property type="entry name" value="DUF565"/>
    <property type="match status" value="1"/>
</dbReference>
<proteinExistence type="inferred from homology"/>
<dbReference type="EMBL" id="KM462863">
    <property type="protein sequence ID" value="AIT93621.1"/>
    <property type="molecule type" value="Genomic_DNA"/>
</dbReference>
<feature type="transmembrane region" description="Helical" evidence="2">
    <location>
        <begin position="61"/>
        <end position="78"/>
    </location>
</feature>
<accession>A0A097KKA5</accession>
<organism evidence="3">
    <name type="scientific">Watanabea reniformis</name>
    <dbReference type="NCBI Taxonomy" id="191674"/>
    <lineage>
        <taxon>Eukaryota</taxon>
        <taxon>Viridiplantae</taxon>
        <taxon>Chlorophyta</taxon>
        <taxon>core chlorophytes</taxon>
        <taxon>Trebouxiophyceae</taxon>
        <taxon>Watanabeales</taxon>
        <taxon>Watanabeaceae</taxon>
        <taxon>Watanabea</taxon>
    </lineage>
</organism>
<protein>
    <submittedName>
        <fullName evidence="3">Hypothetical chloroplast RF20</fullName>
    </submittedName>
</protein>